<dbReference type="InterPro" id="IPR023828">
    <property type="entry name" value="Peptidase_S8_Ser-AS"/>
</dbReference>
<gene>
    <name evidence="7" type="ORF">D5S19_24855</name>
</gene>
<dbReference type="PANTHER" id="PTHR14218">
    <property type="entry name" value="PROTEASE S8 TRIPEPTIDYL PEPTIDASE I CLN2"/>
    <property type="match status" value="1"/>
</dbReference>
<keyword evidence="2" id="KW-0378">Hydrolase</keyword>
<keyword evidence="5" id="KW-0732">Signal</keyword>
<dbReference type="InterPro" id="IPR000209">
    <property type="entry name" value="Peptidase_S8/S53_dom"/>
</dbReference>
<dbReference type="PANTHER" id="PTHR14218:SF15">
    <property type="entry name" value="TRIPEPTIDYL-PEPTIDASE 1"/>
    <property type="match status" value="1"/>
</dbReference>
<dbReference type="AlphaFoldDB" id="A0A419HUX3"/>
<feature type="domain" description="Peptidase S53" evidence="6">
    <location>
        <begin position="56"/>
        <end position="415"/>
    </location>
</feature>
<keyword evidence="3" id="KW-0720">Serine protease</keyword>
<proteinExistence type="inferred from homology"/>
<evidence type="ECO:0000256" key="5">
    <source>
        <dbReference type="SAM" id="SignalP"/>
    </source>
</evidence>
<feature type="signal peptide" evidence="5">
    <location>
        <begin position="1"/>
        <end position="20"/>
    </location>
</feature>
<dbReference type="OrthoDB" id="3480681at2"/>
<dbReference type="GO" id="GO:0006508">
    <property type="term" value="P:proteolysis"/>
    <property type="evidence" value="ECO:0007669"/>
    <property type="project" value="UniProtKB-KW"/>
</dbReference>
<dbReference type="SUPFAM" id="SSF52743">
    <property type="entry name" value="Subtilisin-like"/>
    <property type="match status" value="1"/>
</dbReference>
<dbReference type="Proteomes" id="UP000285112">
    <property type="component" value="Unassembled WGS sequence"/>
</dbReference>
<evidence type="ECO:0000313" key="7">
    <source>
        <dbReference type="EMBL" id="RJQ80613.1"/>
    </source>
</evidence>
<organism evidence="7 8">
    <name type="scientific">Amycolatopsis panacis</name>
    <dbReference type="NCBI Taxonomy" id="2340917"/>
    <lineage>
        <taxon>Bacteria</taxon>
        <taxon>Bacillati</taxon>
        <taxon>Actinomycetota</taxon>
        <taxon>Actinomycetes</taxon>
        <taxon>Pseudonocardiales</taxon>
        <taxon>Pseudonocardiaceae</taxon>
        <taxon>Amycolatopsis</taxon>
    </lineage>
</organism>
<dbReference type="PROSITE" id="PS51892">
    <property type="entry name" value="SUBTILASE"/>
    <property type="match status" value="1"/>
</dbReference>
<name>A0A419HUX3_9PSEU</name>
<comment type="caution">
    <text evidence="7">The sequence shown here is derived from an EMBL/GenBank/DDBJ whole genome shotgun (WGS) entry which is preliminary data.</text>
</comment>
<evidence type="ECO:0000259" key="6">
    <source>
        <dbReference type="PROSITE" id="PS51695"/>
    </source>
</evidence>
<dbReference type="Pfam" id="PF00082">
    <property type="entry name" value="Peptidase_S8"/>
    <property type="match status" value="1"/>
</dbReference>
<dbReference type="InterPro" id="IPR050819">
    <property type="entry name" value="Tripeptidyl-peptidase_I"/>
</dbReference>
<dbReference type="CDD" id="cd04056">
    <property type="entry name" value="Peptidases_S53"/>
    <property type="match status" value="1"/>
</dbReference>
<dbReference type="GO" id="GO:0008240">
    <property type="term" value="F:tripeptidyl-peptidase activity"/>
    <property type="evidence" value="ECO:0007669"/>
    <property type="project" value="TreeGrafter"/>
</dbReference>
<comment type="caution">
    <text evidence="4">Lacks conserved residue(s) required for the propagation of feature annotation.</text>
</comment>
<accession>A0A419HUX3</accession>
<dbReference type="InterPro" id="IPR030400">
    <property type="entry name" value="Sedolisin_dom"/>
</dbReference>
<evidence type="ECO:0000256" key="3">
    <source>
        <dbReference type="ARBA" id="ARBA00022825"/>
    </source>
</evidence>
<keyword evidence="8" id="KW-1185">Reference proteome</keyword>
<dbReference type="PROSITE" id="PS51695">
    <property type="entry name" value="SEDOLISIN"/>
    <property type="match status" value="1"/>
</dbReference>
<dbReference type="Gene3D" id="3.40.50.200">
    <property type="entry name" value="Peptidase S8/S53 domain"/>
    <property type="match status" value="1"/>
</dbReference>
<feature type="chain" id="PRO_5019233251" description="Peptidase S53 domain-containing protein" evidence="5">
    <location>
        <begin position="21"/>
        <end position="417"/>
    </location>
</feature>
<dbReference type="GO" id="GO:0004252">
    <property type="term" value="F:serine-type endopeptidase activity"/>
    <property type="evidence" value="ECO:0007669"/>
    <property type="project" value="InterPro"/>
</dbReference>
<dbReference type="PROSITE" id="PS00138">
    <property type="entry name" value="SUBTILASE_SER"/>
    <property type="match status" value="1"/>
</dbReference>
<evidence type="ECO:0000256" key="4">
    <source>
        <dbReference type="PROSITE-ProRule" id="PRU01240"/>
    </source>
</evidence>
<sequence length="417" mass="43019">MILLAGVALAGTSLAAAANAAPPKPPAQHHFSAAAKSFAGATTVPDRVAKLEAAMSALPKESTAYQATKLWNEGITGAGSTVATLVSFGDDKVKEVLDQYSQKHGLPPANVEILQPSGPVPACTDPGVNTSECQSWGGETDLDVTMMHAMAPNAKIVVAATPIAETQGFTGLPEMMHAVDYLTQHRIADVISMSFGTTEENFPSFSSIKTLDPALDRASRAGVTMVASSGDDGPTGAYLQGPGNYPYRVASWPAGDPRVTTLGGTQLHLDAKGNRTKPDDLVTAEKNGFSEGAGLSKAYARPSWQNGVKEITGSKMRSFPDISMEGVQGTSQSAPLFAGVLALAVQANHGRLGQINPALYTKLGPSGTASGVIDVTEGDNSQDGVVGFKAAQGFDIASGWGTVDASVFVPALVKALH</sequence>
<dbReference type="EMBL" id="QZFV01000115">
    <property type="protein sequence ID" value="RJQ80613.1"/>
    <property type="molecule type" value="Genomic_DNA"/>
</dbReference>
<evidence type="ECO:0000256" key="2">
    <source>
        <dbReference type="ARBA" id="ARBA00022801"/>
    </source>
</evidence>
<keyword evidence="1" id="KW-0645">Protease</keyword>
<protein>
    <recommendedName>
        <fullName evidence="6">Peptidase S53 domain-containing protein</fullName>
    </recommendedName>
</protein>
<dbReference type="InterPro" id="IPR036852">
    <property type="entry name" value="Peptidase_S8/S53_dom_sf"/>
</dbReference>
<reference evidence="7 8" key="1">
    <citation type="submission" date="2018-09" db="EMBL/GenBank/DDBJ databases">
        <title>YIM PH 21725 draft genome.</title>
        <authorList>
            <person name="Miao C."/>
        </authorList>
    </citation>
    <scope>NUCLEOTIDE SEQUENCE [LARGE SCALE GENOMIC DNA]</scope>
    <source>
        <strain evidence="8">YIM PH21725</strain>
    </source>
</reference>
<comment type="similarity">
    <text evidence="4">Belongs to the peptidase S8 family.</text>
</comment>
<evidence type="ECO:0000256" key="1">
    <source>
        <dbReference type="ARBA" id="ARBA00022670"/>
    </source>
</evidence>
<evidence type="ECO:0000313" key="8">
    <source>
        <dbReference type="Proteomes" id="UP000285112"/>
    </source>
</evidence>